<reference evidence="3" key="1">
    <citation type="journal article" date="2015" name="Proc. Natl. Acad. Sci. U.S.A.">
        <title>Genome sequencing of adzuki bean (Vigna angularis) provides insight into high starch and low fat accumulation and domestication.</title>
        <authorList>
            <person name="Yang K."/>
            <person name="Tian Z."/>
            <person name="Chen C."/>
            <person name="Luo L."/>
            <person name="Zhao B."/>
            <person name="Wang Z."/>
            <person name="Yu L."/>
            <person name="Li Y."/>
            <person name="Sun Y."/>
            <person name="Li W."/>
            <person name="Chen Y."/>
            <person name="Li Y."/>
            <person name="Zhang Y."/>
            <person name="Ai D."/>
            <person name="Zhao J."/>
            <person name="Shang C."/>
            <person name="Ma Y."/>
            <person name="Wu B."/>
            <person name="Wang M."/>
            <person name="Gao L."/>
            <person name="Sun D."/>
            <person name="Zhang P."/>
            <person name="Guo F."/>
            <person name="Wang W."/>
            <person name="Li Y."/>
            <person name="Wang J."/>
            <person name="Varshney R.K."/>
            <person name="Wang J."/>
            <person name="Ling H.Q."/>
            <person name="Wan P."/>
        </authorList>
    </citation>
    <scope>NUCLEOTIDE SEQUENCE</scope>
    <source>
        <strain evidence="3">cv. Jingnong 6</strain>
    </source>
</reference>
<accession>A0A0L9ULS5</accession>
<dbReference type="Gramene" id="KOM43703">
    <property type="protein sequence ID" value="KOM43703"/>
    <property type="gene ID" value="LR48_Vigan05g130800"/>
</dbReference>
<name>A0A0L9ULS5_PHAAN</name>
<gene>
    <name evidence="2" type="ORF">LR48_Vigan05g130800</name>
</gene>
<organism evidence="2 3">
    <name type="scientific">Phaseolus angularis</name>
    <name type="common">Azuki bean</name>
    <name type="synonym">Vigna angularis</name>
    <dbReference type="NCBI Taxonomy" id="3914"/>
    <lineage>
        <taxon>Eukaryota</taxon>
        <taxon>Viridiplantae</taxon>
        <taxon>Streptophyta</taxon>
        <taxon>Embryophyta</taxon>
        <taxon>Tracheophyta</taxon>
        <taxon>Spermatophyta</taxon>
        <taxon>Magnoliopsida</taxon>
        <taxon>eudicotyledons</taxon>
        <taxon>Gunneridae</taxon>
        <taxon>Pentapetalae</taxon>
        <taxon>rosids</taxon>
        <taxon>fabids</taxon>
        <taxon>Fabales</taxon>
        <taxon>Fabaceae</taxon>
        <taxon>Papilionoideae</taxon>
        <taxon>50 kb inversion clade</taxon>
        <taxon>NPAAA clade</taxon>
        <taxon>indigoferoid/millettioid clade</taxon>
        <taxon>Phaseoleae</taxon>
        <taxon>Vigna</taxon>
    </lineage>
</organism>
<proteinExistence type="predicted"/>
<evidence type="ECO:0000313" key="2">
    <source>
        <dbReference type="EMBL" id="KOM43703.1"/>
    </source>
</evidence>
<dbReference type="Proteomes" id="UP000053144">
    <property type="component" value="Chromosome 5"/>
</dbReference>
<feature type="region of interest" description="Disordered" evidence="1">
    <location>
        <begin position="1"/>
        <end position="31"/>
    </location>
</feature>
<sequence>MCNDDGRNDGSETRHRERSGGETQRRRRSGDGRQIWASLVAVKRSAKLRLLVKNREDAGAANNQICVDGLWQNNQICVHGRTTRSASTVEQPDLRPRQNNQICVHGSDVAGGASNGGRERDGGQGKRWWCVNGGGGDSGGGGGQIRVFLL</sequence>
<evidence type="ECO:0000256" key="1">
    <source>
        <dbReference type="SAM" id="MobiDB-lite"/>
    </source>
</evidence>
<evidence type="ECO:0000313" key="3">
    <source>
        <dbReference type="Proteomes" id="UP000053144"/>
    </source>
</evidence>
<protein>
    <submittedName>
        <fullName evidence="2">Uncharacterized protein</fullName>
    </submittedName>
</protein>
<dbReference type="AlphaFoldDB" id="A0A0L9ULS5"/>
<feature type="compositionally biased region" description="Basic and acidic residues" evidence="1">
    <location>
        <begin position="1"/>
        <end position="24"/>
    </location>
</feature>
<dbReference type="EMBL" id="CM003375">
    <property type="protein sequence ID" value="KOM43703.1"/>
    <property type="molecule type" value="Genomic_DNA"/>
</dbReference>